<feature type="chain" id="PRO_5012536047" evidence="2">
    <location>
        <begin position="29"/>
        <end position="435"/>
    </location>
</feature>
<evidence type="ECO:0000256" key="1">
    <source>
        <dbReference type="SAM" id="MobiDB-lite"/>
    </source>
</evidence>
<feature type="region of interest" description="Disordered" evidence="1">
    <location>
        <begin position="32"/>
        <end position="118"/>
    </location>
</feature>
<name>A0A255Z6W5_9PROT</name>
<accession>A0A255Z6W5</accession>
<keyword evidence="2" id="KW-0732">Signal</keyword>
<evidence type="ECO:0000313" key="3">
    <source>
        <dbReference type="EMBL" id="OYQ37287.1"/>
    </source>
</evidence>
<dbReference type="OrthoDB" id="7297287at2"/>
<evidence type="ECO:0000256" key="2">
    <source>
        <dbReference type="SAM" id="SignalP"/>
    </source>
</evidence>
<dbReference type="AlphaFoldDB" id="A0A255Z6W5"/>
<comment type="caution">
    <text evidence="3">The sequence shown here is derived from an EMBL/GenBank/DDBJ whole genome shotgun (WGS) entry which is preliminary data.</text>
</comment>
<dbReference type="EMBL" id="NOXU01000016">
    <property type="protein sequence ID" value="OYQ37287.1"/>
    <property type="molecule type" value="Genomic_DNA"/>
</dbReference>
<dbReference type="RefSeq" id="WP_133065377.1">
    <property type="nucleotide sequence ID" value="NZ_NOXU01000016.1"/>
</dbReference>
<evidence type="ECO:0000313" key="4">
    <source>
        <dbReference type="Proteomes" id="UP000216998"/>
    </source>
</evidence>
<organism evidence="3 4">
    <name type="scientific">Niveispirillum lacus</name>
    <dbReference type="NCBI Taxonomy" id="1981099"/>
    <lineage>
        <taxon>Bacteria</taxon>
        <taxon>Pseudomonadati</taxon>
        <taxon>Pseudomonadota</taxon>
        <taxon>Alphaproteobacteria</taxon>
        <taxon>Rhodospirillales</taxon>
        <taxon>Azospirillaceae</taxon>
        <taxon>Niveispirillum</taxon>
    </lineage>
</organism>
<feature type="signal peptide" evidence="2">
    <location>
        <begin position="1"/>
        <end position="28"/>
    </location>
</feature>
<protein>
    <submittedName>
        <fullName evidence="3">Uncharacterized protein</fullName>
    </submittedName>
</protein>
<keyword evidence="4" id="KW-1185">Reference proteome</keyword>
<dbReference type="Proteomes" id="UP000216998">
    <property type="component" value="Unassembled WGS sequence"/>
</dbReference>
<gene>
    <name evidence="3" type="ORF">CHU95_01885</name>
</gene>
<feature type="compositionally biased region" description="Low complexity" evidence="1">
    <location>
        <begin position="89"/>
        <end position="102"/>
    </location>
</feature>
<proteinExistence type="predicted"/>
<reference evidence="3 4" key="1">
    <citation type="submission" date="2017-07" db="EMBL/GenBank/DDBJ databases">
        <title>Niveispirillum cyanobacteriorum sp. nov., isolated from cyanobacterial aggregates in a eutrophic lake.</title>
        <authorList>
            <person name="Cai H."/>
        </authorList>
    </citation>
    <scope>NUCLEOTIDE SEQUENCE [LARGE SCALE GENOMIC DNA]</scope>
    <source>
        <strain evidence="4">TH1-14</strain>
    </source>
</reference>
<sequence>MSFFAPRVLRHLLLAGSAALCLTGGAAAQSTDQQQPQAGSGLILPGAVISPQQSGSPAAGTIGGGPAAGTIGQSSAPAPSAGTVGGAAQGAPAARPAAATTSPPKPAKPGVPKSEWQVGPQVFSDGSFKMCGASVEFDNNLHLIFLRNPAKRVQMVLGIPGAQMPTGQRAALKVSIDGKINRELGAVVSQPNALAIGLGDDAELLKGLTTGNVLTIEVPGDTASFQLKGTTKAMNDLTTCVDQGVAGTLKLPEPTEPVIAPTLAKLLVDAGLSNARAIPIDKIPPQQRPGDYAWQIGDKVLGAVRSFPMGEAAGDFNKVADTYMEQLKKSCEGTYTPALGAAEKLPAYQLRSGTVSCDSQGNKIHVALVMQLIELPKQPGQEQAIRVLNVFSHEATDAEKAQADAAAAGIVKVLKEKGKEPLPAPGAPTPAAKAN</sequence>